<evidence type="ECO:0000313" key="2">
    <source>
        <dbReference type="Proteomes" id="UP000230423"/>
    </source>
</evidence>
<dbReference type="AlphaFoldDB" id="A0A2G9T9I7"/>
<dbReference type="OrthoDB" id="5979581at2759"/>
<sequence length="121" mass="14617">GKLIWRNDEDKVIEKKKEKIGSKLLTKCPQEMYLVYDHIRSLEFDSKPNYPMLRRQLDRVCARLDYHEDQPYDWEQGGYYYEYYTKKSDTEKDLTENDVKVTEMEPMENCGQIFEKITVSN</sequence>
<dbReference type="Proteomes" id="UP000230423">
    <property type="component" value="Unassembled WGS sequence"/>
</dbReference>
<evidence type="ECO:0000313" key="1">
    <source>
        <dbReference type="EMBL" id="PIO54641.1"/>
    </source>
</evidence>
<dbReference type="InterPro" id="IPR011009">
    <property type="entry name" value="Kinase-like_dom_sf"/>
</dbReference>
<organism evidence="1 2">
    <name type="scientific">Teladorsagia circumcincta</name>
    <name type="common">Brown stomach worm</name>
    <name type="synonym">Ostertagia circumcincta</name>
    <dbReference type="NCBI Taxonomy" id="45464"/>
    <lineage>
        <taxon>Eukaryota</taxon>
        <taxon>Metazoa</taxon>
        <taxon>Ecdysozoa</taxon>
        <taxon>Nematoda</taxon>
        <taxon>Chromadorea</taxon>
        <taxon>Rhabditida</taxon>
        <taxon>Rhabditina</taxon>
        <taxon>Rhabditomorpha</taxon>
        <taxon>Strongyloidea</taxon>
        <taxon>Trichostrongylidae</taxon>
        <taxon>Teladorsagia</taxon>
    </lineage>
</organism>
<gene>
    <name evidence="1" type="ORF">TELCIR_23989</name>
</gene>
<reference evidence="1 2" key="1">
    <citation type="submission" date="2015-09" db="EMBL/GenBank/DDBJ databases">
        <title>Draft genome of the parasitic nematode Teladorsagia circumcincta isolate WARC Sus (inbred).</title>
        <authorList>
            <person name="Mitreva M."/>
        </authorList>
    </citation>
    <scope>NUCLEOTIDE SEQUENCE [LARGE SCALE GENOMIC DNA]</scope>
    <source>
        <strain evidence="1 2">S</strain>
    </source>
</reference>
<name>A0A2G9T9I7_TELCI</name>
<keyword evidence="2" id="KW-1185">Reference proteome</keyword>
<proteinExistence type="predicted"/>
<feature type="non-terminal residue" evidence="1">
    <location>
        <position position="1"/>
    </location>
</feature>
<dbReference type="EMBL" id="KZ394210">
    <property type="protein sequence ID" value="PIO54641.1"/>
    <property type="molecule type" value="Genomic_DNA"/>
</dbReference>
<protein>
    <submittedName>
        <fullName evidence="1">Uncharacterized protein</fullName>
    </submittedName>
</protein>
<dbReference type="Gene3D" id="1.10.510.10">
    <property type="entry name" value="Transferase(Phosphotransferase) domain 1"/>
    <property type="match status" value="1"/>
</dbReference>
<dbReference type="SUPFAM" id="SSF56112">
    <property type="entry name" value="Protein kinase-like (PK-like)"/>
    <property type="match status" value="1"/>
</dbReference>
<accession>A0A2G9T9I7</accession>